<protein>
    <submittedName>
        <fullName evidence="1">Uncharacterized protein</fullName>
    </submittedName>
</protein>
<dbReference type="AlphaFoldDB" id="A0AAW0DSV0"/>
<gene>
    <name evidence="1" type="ORF">VNI00_003205</name>
</gene>
<sequence length="92" mass="10108">MSCKAKLETAQKQLQQQANDASTHIRDLVANDHSIATRLTAIETTLQPVLPEIAQPVPKVIEDVAATHVQEVTTKRAEAASENPMYDMDDLI</sequence>
<name>A0AAW0DSV0_9AGAR</name>
<dbReference type="Proteomes" id="UP001383192">
    <property type="component" value="Unassembled WGS sequence"/>
</dbReference>
<evidence type="ECO:0000313" key="2">
    <source>
        <dbReference type="Proteomes" id="UP001383192"/>
    </source>
</evidence>
<reference evidence="1 2" key="1">
    <citation type="submission" date="2024-01" db="EMBL/GenBank/DDBJ databases">
        <title>A draft genome for a cacao thread blight-causing isolate of Paramarasmius palmivorus.</title>
        <authorList>
            <person name="Baruah I.K."/>
            <person name="Bukari Y."/>
            <person name="Amoako-Attah I."/>
            <person name="Meinhardt L.W."/>
            <person name="Bailey B.A."/>
            <person name="Cohen S.P."/>
        </authorList>
    </citation>
    <scope>NUCLEOTIDE SEQUENCE [LARGE SCALE GENOMIC DNA]</scope>
    <source>
        <strain evidence="1 2">GH-12</strain>
    </source>
</reference>
<comment type="caution">
    <text evidence="1">The sequence shown here is derived from an EMBL/GenBank/DDBJ whole genome shotgun (WGS) entry which is preliminary data.</text>
</comment>
<evidence type="ECO:0000313" key="1">
    <source>
        <dbReference type="EMBL" id="KAK7054742.1"/>
    </source>
</evidence>
<keyword evidence="2" id="KW-1185">Reference proteome</keyword>
<organism evidence="1 2">
    <name type="scientific">Paramarasmius palmivorus</name>
    <dbReference type="NCBI Taxonomy" id="297713"/>
    <lineage>
        <taxon>Eukaryota</taxon>
        <taxon>Fungi</taxon>
        <taxon>Dikarya</taxon>
        <taxon>Basidiomycota</taxon>
        <taxon>Agaricomycotina</taxon>
        <taxon>Agaricomycetes</taxon>
        <taxon>Agaricomycetidae</taxon>
        <taxon>Agaricales</taxon>
        <taxon>Marasmiineae</taxon>
        <taxon>Marasmiaceae</taxon>
        <taxon>Paramarasmius</taxon>
    </lineage>
</organism>
<accession>A0AAW0DSV0</accession>
<proteinExistence type="predicted"/>
<dbReference type="EMBL" id="JAYKXP010000008">
    <property type="protein sequence ID" value="KAK7054742.1"/>
    <property type="molecule type" value="Genomic_DNA"/>
</dbReference>